<dbReference type="Proteomes" id="UP000390335">
    <property type="component" value="Unassembled WGS sequence"/>
</dbReference>
<comment type="caution">
    <text evidence="1">The sequence shown here is derived from an EMBL/GenBank/DDBJ whole genome shotgun (WGS) entry which is preliminary data.</text>
</comment>
<accession>A0ABQ0Z9H6</accession>
<organism evidence="1 2">
    <name type="scientific">Rhizobium dioscoreae</name>
    <dbReference type="NCBI Taxonomy" id="2653122"/>
    <lineage>
        <taxon>Bacteria</taxon>
        <taxon>Pseudomonadati</taxon>
        <taxon>Pseudomonadota</taxon>
        <taxon>Alphaproteobacteria</taxon>
        <taxon>Hyphomicrobiales</taxon>
        <taxon>Rhizobiaceae</taxon>
        <taxon>Rhizobium/Agrobacterium group</taxon>
        <taxon>Rhizobium</taxon>
    </lineage>
</organism>
<gene>
    <name evidence="1" type="ORF">RsS93_46420</name>
</gene>
<protein>
    <submittedName>
        <fullName evidence="1">Uncharacterized protein</fullName>
    </submittedName>
</protein>
<keyword evidence="2" id="KW-1185">Reference proteome</keyword>
<dbReference type="EMBL" id="BLAJ01000006">
    <property type="protein sequence ID" value="GES52028.1"/>
    <property type="molecule type" value="Genomic_DNA"/>
</dbReference>
<proteinExistence type="predicted"/>
<name>A0ABQ0Z9H6_9HYPH</name>
<evidence type="ECO:0000313" key="2">
    <source>
        <dbReference type="Proteomes" id="UP000390335"/>
    </source>
</evidence>
<evidence type="ECO:0000313" key="1">
    <source>
        <dbReference type="EMBL" id="GES52028.1"/>
    </source>
</evidence>
<reference evidence="1 2" key="1">
    <citation type="journal article" date="2020" name="Genome Biol. Evol.">
        <title>Rhizobium dioscoreae sp. nov., a plant growth-promoting bacterium isolated from yam (Dioscorea species).</title>
        <authorList>
            <person name="Ouyabe M."/>
            <person name="Tanaka N."/>
            <person name="Shiwa Y."/>
            <person name="Fujita N."/>
            <person name="Kikuno H."/>
            <person name="Babil P."/>
            <person name="Shiwachi H."/>
        </authorList>
    </citation>
    <scope>NUCLEOTIDE SEQUENCE [LARGE SCALE GENOMIC DNA]</scope>
    <source>
        <strain evidence="1 2">S-93</strain>
    </source>
</reference>
<sequence length="97" mass="10646">MLGRAKAAIDRRGPWLAVDGDRHFGTFELAVDDEADETCGLSRSRILPASRLIGPAWSQSGANFDETIRIFINAFPLQQLEALNEDCINEMLAAKVA</sequence>